<protein>
    <recommendedName>
        <fullName evidence="2">Vacuolar sorting protein 39/Transforming growth factor beta receptor-associated domain-containing protein</fullName>
    </recommendedName>
</protein>
<evidence type="ECO:0000259" key="2">
    <source>
        <dbReference type="Pfam" id="PF10366"/>
    </source>
</evidence>
<sequence length="711" mass="79529">MTSTSQLLVLGSNSVHSLVPSSLIAQVETLLESHKLEDAFNLADAKRKKLEESLEVDEDQADELRYVYQRLGFQYLSETLFEDAGNNLFNGQLDPRVLVSYFPDLRGGLFSDKDNVDLFAGIAEKMPREISVDDIIIFNLVSNYSPHLSPNTHSAPPTAELRNILQERALQMLETFLRKERRRRIALDLDKDEFDQDLSNVLSNKGKERERPKSVRAVIDTVLAKIYAQLEKTVELYDLLLAPNSIVLSEVEGVFRETGQYNALCMLYQRGGSVYDERLLEVWSQIIDGVWTDPDISEPLLDMLSLLTKKRDKALTQKWGIWLLNRDQEAGIRLLTTLRDIDAPSGKRRERERTATGEDLALLEQIQLASPSAAKQFLEHLVLQRRSTSKELHSRLALSSINEVLALLEQDEAVSKLWRAKVSSYASSSSRPSNSTTSTIIPSATPSFLSYFESTTPESPSKRARLCCVLFLSGSQLYDPELIKSRIIKERRDKILLLEIAVLEGKLGNHRSALTILARDLNDAASAEAYCSLQGDVIPPKVAIAIAEAARLHRWTEGLLLDSGTNGQSAAKAKAQSAVPLPIQKPEAKQKELLKVLLEVYMSDASSQGSERASQLLNAQAMNLDVLDVLELVPPSWPLPSLSSFLARSFRRVTHSKRESQIAKNISSGQNLETKEATWEPLRQAGAIIEDEEEEDGEKAYDEKHGPLNRS</sequence>
<gene>
    <name evidence="3" type="ORF">FA15DRAFT_674517</name>
</gene>
<evidence type="ECO:0000313" key="3">
    <source>
        <dbReference type="EMBL" id="TFK19356.1"/>
    </source>
</evidence>
<dbReference type="GO" id="GO:0006914">
    <property type="term" value="P:autophagy"/>
    <property type="evidence" value="ECO:0007669"/>
    <property type="project" value="TreeGrafter"/>
</dbReference>
<name>A0A5C3KGP0_COPMA</name>
<dbReference type="STRING" id="230819.A0A5C3KGP0"/>
<dbReference type="AlphaFoldDB" id="A0A5C3KGP0"/>
<dbReference type="PANTHER" id="PTHR12894:SF27">
    <property type="entry name" value="TRANSFORMING GROWTH FACTOR-BETA RECEPTOR-ASSOCIATED PROTEIN 1"/>
    <property type="match status" value="1"/>
</dbReference>
<accession>A0A5C3KGP0</accession>
<dbReference type="Pfam" id="PF10366">
    <property type="entry name" value="Vps39_1"/>
    <property type="match status" value="1"/>
</dbReference>
<proteinExistence type="predicted"/>
<dbReference type="OrthoDB" id="10258882at2759"/>
<reference evidence="3 4" key="1">
    <citation type="journal article" date="2019" name="Nat. Ecol. Evol.">
        <title>Megaphylogeny resolves global patterns of mushroom evolution.</title>
        <authorList>
            <person name="Varga T."/>
            <person name="Krizsan K."/>
            <person name="Foldi C."/>
            <person name="Dima B."/>
            <person name="Sanchez-Garcia M."/>
            <person name="Sanchez-Ramirez S."/>
            <person name="Szollosi G.J."/>
            <person name="Szarkandi J.G."/>
            <person name="Papp V."/>
            <person name="Albert L."/>
            <person name="Andreopoulos W."/>
            <person name="Angelini C."/>
            <person name="Antonin V."/>
            <person name="Barry K.W."/>
            <person name="Bougher N.L."/>
            <person name="Buchanan P."/>
            <person name="Buyck B."/>
            <person name="Bense V."/>
            <person name="Catcheside P."/>
            <person name="Chovatia M."/>
            <person name="Cooper J."/>
            <person name="Damon W."/>
            <person name="Desjardin D."/>
            <person name="Finy P."/>
            <person name="Geml J."/>
            <person name="Haridas S."/>
            <person name="Hughes K."/>
            <person name="Justo A."/>
            <person name="Karasinski D."/>
            <person name="Kautmanova I."/>
            <person name="Kiss B."/>
            <person name="Kocsube S."/>
            <person name="Kotiranta H."/>
            <person name="LaButti K.M."/>
            <person name="Lechner B.E."/>
            <person name="Liimatainen K."/>
            <person name="Lipzen A."/>
            <person name="Lukacs Z."/>
            <person name="Mihaltcheva S."/>
            <person name="Morgado L.N."/>
            <person name="Niskanen T."/>
            <person name="Noordeloos M.E."/>
            <person name="Ohm R.A."/>
            <person name="Ortiz-Santana B."/>
            <person name="Ovrebo C."/>
            <person name="Racz N."/>
            <person name="Riley R."/>
            <person name="Savchenko A."/>
            <person name="Shiryaev A."/>
            <person name="Soop K."/>
            <person name="Spirin V."/>
            <person name="Szebenyi C."/>
            <person name="Tomsovsky M."/>
            <person name="Tulloss R.E."/>
            <person name="Uehling J."/>
            <person name="Grigoriev I.V."/>
            <person name="Vagvolgyi C."/>
            <person name="Papp T."/>
            <person name="Martin F.M."/>
            <person name="Miettinen O."/>
            <person name="Hibbett D.S."/>
            <person name="Nagy L.G."/>
        </authorList>
    </citation>
    <scope>NUCLEOTIDE SEQUENCE [LARGE SCALE GENOMIC DNA]</scope>
    <source>
        <strain evidence="3 4">CBS 121175</strain>
    </source>
</reference>
<dbReference type="EMBL" id="ML210345">
    <property type="protein sequence ID" value="TFK19356.1"/>
    <property type="molecule type" value="Genomic_DNA"/>
</dbReference>
<feature type="compositionally biased region" description="Basic and acidic residues" evidence="1">
    <location>
        <begin position="698"/>
        <end position="711"/>
    </location>
</feature>
<feature type="domain" description="Vacuolar sorting protein 39/Transforming growth factor beta receptor-associated" evidence="2">
    <location>
        <begin position="219"/>
        <end position="289"/>
    </location>
</feature>
<dbReference type="InterPro" id="IPR032914">
    <property type="entry name" value="Vam6/VPS39/TRAP1"/>
</dbReference>
<dbReference type="PANTHER" id="PTHR12894">
    <property type="entry name" value="CNH DOMAIN CONTAINING"/>
    <property type="match status" value="1"/>
</dbReference>
<dbReference type="InterPro" id="IPR019452">
    <property type="entry name" value="VPS39/TGF_beta_rcpt-assoc_1"/>
</dbReference>
<dbReference type="Proteomes" id="UP000307440">
    <property type="component" value="Unassembled WGS sequence"/>
</dbReference>
<evidence type="ECO:0000313" key="4">
    <source>
        <dbReference type="Proteomes" id="UP000307440"/>
    </source>
</evidence>
<evidence type="ECO:0000256" key="1">
    <source>
        <dbReference type="SAM" id="MobiDB-lite"/>
    </source>
</evidence>
<keyword evidence="4" id="KW-1185">Reference proteome</keyword>
<dbReference type="GO" id="GO:0005737">
    <property type="term" value="C:cytoplasm"/>
    <property type="evidence" value="ECO:0007669"/>
    <property type="project" value="TreeGrafter"/>
</dbReference>
<dbReference type="GO" id="GO:0034058">
    <property type="term" value="P:endosomal vesicle fusion"/>
    <property type="evidence" value="ECO:0007669"/>
    <property type="project" value="TreeGrafter"/>
</dbReference>
<organism evidence="3 4">
    <name type="scientific">Coprinopsis marcescibilis</name>
    <name type="common">Agaric fungus</name>
    <name type="synonym">Psathyrella marcescibilis</name>
    <dbReference type="NCBI Taxonomy" id="230819"/>
    <lineage>
        <taxon>Eukaryota</taxon>
        <taxon>Fungi</taxon>
        <taxon>Dikarya</taxon>
        <taxon>Basidiomycota</taxon>
        <taxon>Agaricomycotina</taxon>
        <taxon>Agaricomycetes</taxon>
        <taxon>Agaricomycetidae</taxon>
        <taxon>Agaricales</taxon>
        <taxon>Agaricineae</taxon>
        <taxon>Psathyrellaceae</taxon>
        <taxon>Coprinopsis</taxon>
    </lineage>
</organism>
<dbReference type="GO" id="GO:0016020">
    <property type="term" value="C:membrane"/>
    <property type="evidence" value="ECO:0007669"/>
    <property type="project" value="TreeGrafter"/>
</dbReference>
<feature type="region of interest" description="Disordered" evidence="1">
    <location>
        <begin position="684"/>
        <end position="711"/>
    </location>
</feature>